<dbReference type="EMBL" id="NBUC01000103">
    <property type="protein sequence ID" value="PLU00627.1"/>
    <property type="molecule type" value="Genomic_DNA"/>
</dbReference>
<dbReference type="Proteomes" id="UP001190825">
    <property type="component" value="Unassembled WGS sequence"/>
</dbReference>
<reference evidence="1 2" key="1">
    <citation type="journal article" date="2018" name="FEMS Microbiol. Ecol.">
        <title>Co-invading symbiotic mutualists of Medicago polymorpha retain high ancestral diversity and contain diverse accessory genomes.</title>
        <authorList>
            <person name="Porter S.S."/>
            <person name="Faber-Hammond J.J."/>
            <person name="Friesen M.L."/>
        </authorList>
    </citation>
    <scope>NUCLEOTIDE SEQUENCE [LARGE SCALE GENOMIC DNA]</scope>
    <source>
        <strain evidence="1 2">Str16</strain>
    </source>
</reference>
<evidence type="ECO:0000313" key="2">
    <source>
        <dbReference type="Proteomes" id="UP001190825"/>
    </source>
</evidence>
<keyword evidence="2" id="KW-1185">Reference proteome</keyword>
<evidence type="ECO:0000313" key="1">
    <source>
        <dbReference type="EMBL" id="PLU00627.1"/>
    </source>
</evidence>
<protein>
    <submittedName>
        <fullName evidence="1">Uncharacterized protein</fullName>
    </submittedName>
</protein>
<gene>
    <name evidence="1" type="ORF">BMJ33_20975</name>
</gene>
<accession>A0ABX4TJH6</accession>
<sequence>MPVLVLPARPVSRSNSPLATSLACLRLWLALQRQRAIVSRRGDPRLMADGAIPDRYRLACEEARRQRESVRHMHWML</sequence>
<name>A0ABX4TJH6_9HYPH</name>
<organism evidence="1 2">
    <name type="scientific">Sinorhizobium medicae</name>
    <dbReference type="NCBI Taxonomy" id="110321"/>
    <lineage>
        <taxon>Bacteria</taxon>
        <taxon>Pseudomonadati</taxon>
        <taxon>Pseudomonadota</taxon>
        <taxon>Alphaproteobacteria</taxon>
        <taxon>Hyphomicrobiales</taxon>
        <taxon>Rhizobiaceae</taxon>
        <taxon>Sinorhizobium/Ensifer group</taxon>
        <taxon>Sinorhizobium</taxon>
    </lineage>
</organism>
<proteinExistence type="predicted"/>
<comment type="caution">
    <text evidence="1">The sequence shown here is derived from an EMBL/GenBank/DDBJ whole genome shotgun (WGS) entry which is preliminary data.</text>
</comment>